<organism evidence="5 6">
    <name type="scientific">Pantoea osteomyelitidis</name>
    <dbReference type="NCBI Taxonomy" id="3230026"/>
    <lineage>
        <taxon>Bacteria</taxon>
        <taxon>Pseudomonadati</taxon>
        <taxon>Pseudomonadota</taxon>
        <taxon>Gammaproteobacteria</taxon>
        <taxon>Enterobacterales</taxon>
        <taxon>Erwiniaceae</taxon>
        <taxon>Pantoea</taxon>
    </lineage>
</organism>
<evidence type="ECO:0000259" key="4">
    <source>
        <dbReference type="Pfam" id="PF22725"/>
    </source>
</evidence>
<evidence type="ECO:0000256" key="1">
    <source>
        <dbReference type="ARBA" id="ARBA00010928"/>
    </source>
</evidence>
<protein>
    <submittedName>
        <fullName evidence="5">Gfo/Idh/MocA family oxidoreductase</fullName>
    </submittedName>
</protein>
<feature type="domain" description="Gfo/Idh/MocA-like oxidoreductase N-terminal" evidence="3">
    <location>
        <begin position="10"/>
        <end position="135"/>
    </location>
</feature>
<proteinExistence type="inferred from homology"/>
<evidence type="ECO:0000313" key="6">
    <source>
        <dbReference type="Proteomes" id="UP001611251"/>
    </source>
</evidence>
<dbReference type="SUPFAM" id="SSF51735">
    <property type="entry name" value="NAD(P)-binding Rossmann-fold domains"/>
    <property type="match status" value="1"/>
</dbReference>
<dbReference type="InterPro" id="IPR000683">
    <property type="entry name" value="Gfo/Idh/MocA-like_OxRdtase_N"/>
</dbReference>
<keyword evidence="6" id="KW-1185">Reference proteome</keyword>
<evidence type="ECO:0000259" key="3">
    <source>
        <dbReference type="Pfam" id="PF01408"/>
    </source>
</evidence>
<feature type="domain" description="GFO/IDH/MocA-like oxidoreductase" evidence="4">
    <location>
        <begin position="143"/>
        <end position="265"/>
    </location>
</feature>
<dbReference type="Pfam" id="PF22725">
    <property type="entry name" value="GFO_IDH_MocA_C3"/>
    <property type="match status" value="1"/>
</dbReference>
<dbReference type="Gene3D" id="3.40.50.720">
    <property type="entry name" value="NAD(P)-binding Rossmann-like Domain"/>
    <property type="match status" value="1"/>
</dbReference>
<keyword evidence="2" id="KW-0560">Oxidoreductase</keyword>
<reference evidence="5 6" key="1">
    <citation type="submission" date="2024-08" db="EMBL/GenBank/DDBJ databases">
        <title>Pantoea ronii - a newly identified human opportunistic pathogen.</title>
        <authorList>
            <person name="Keidar-Friedman D."/>
            <person name="Sorek N."/>
            <person name="Leshin-Carmel D."/>
            <person name="Tsur A."/>
            <person name="Amsalem M."/>
            <person name="Tolkach D."/>
            <person name="Brosh-Nissimov T."/>
        </authorList>
    </citation>
    <scope>NUCLEOTIDE SEQUENCE [LARGE SCALE GENOMIC DNA]</scope>
    <source>
        <strain evidence="5 6">AA23256</strain>
    </source>
</reference>
<dbReference type="PANTHER" id="PTHR43708:SF5">
    <property type="entry name" value="CONSERVED EXPRESSED OXIDOREDUCTASE (EUROFUNG)-RELATED"/>
    <property type="match status" value="1"/>
</dbReference>
<dbReference type="InterPro" id="IPR055170">
    <property type="entry name" value="GFO_IDH_MocA-like_dom"/>
</dbReference>
<dbReference type="Gene3D" id="3.30.360.10">
    <property type="entry name" value="Dihydrodipicolinate Reductase, domain 2"/>
    <property type="match status" value="1"/>
</dbReference>
<dbReference type="InterPro" id="IPR051317">
    <property type="entry name" value="Gfo/Idh/MocA_oxidoreduct"/>
</dbReference>
<accession>A0ABW7PV01</accession>
<name>A0ABW7PV01_9GAMM</name>
<comment type="caution">
    <text evidence="5">The sequence shown here is derived from an EMBL/GenBank/DDBJ whole genome shotgun (WGS) entry which is preliminary data.</text>
</comment>
<dbReference type="InterPro" id="IPR036291">
    <property type="entry name" value="NAD(P)-bd_dom_sf"/>
</dbReference>
<sequence>MAHKTLSAPIRTALVGFGIAGQVFHAPLLAHNAHFQLEVIVTRDAARIQSAQQRYPQARILADWASLLQQIDSGDLQIDLIVLATPPGLHAQQARDASARGIHLVVDKPFAANANEAEQMIADAERANTLLTVFHNRRWDGDFLTLKRLLADEALGQVRTFESRFEWWRPEGFGNWRDRVTLAEGGGLLLDLGSHLIDQAIQLFGPVTEASAELTRYSSPDLSDSDEATFVSLLHENGVRSRLWMNGMAARPAPRFHLLGSRAAFTSWGLDNQEPLLASGMLPGDAAYGVTPEALWGTLGEGDETRAVAAERGDYPAFYQQLAHALLDGGAPPVDAREALTVLRLINDLHARFKVRNA</sequence>
<evidence type="ECO:0000256" key="2">
    <source>
        <dbReference type="ARBA" id="ARBA00023002"/>
    </source>
</evidence>
<dbReference type="RefSeq" id="WP_397212064.1">
    <property type="nucleotide sequence ID" value="NZ_JBGFSN010000003.1"/>
</dbReference>
<comment type="similarity">
    <text evidence="1">Belongs to the Gfo/Idh/MocA family.</text>
</comment>
<evidence type="ECO:0000313" key="5">
    <source>
        <dbReference type="EMBL" id="MFH8133266.1"/>
    </source>
</evidence>
<dbReference type="EMBL" id="JBGFSN010000003">
    <property type="protein sequence ID" value="MFH8133266.1"/>
    <property type="molecule type" value="Genomic_DNA"/>
</dbReference>
<dbReference type="Proteomes" id="UP001611251">
    <property type="component" value="Unassembled WGS sequence"/>
</dbReference>
<dbReference type="SUPFAM" id="SSF55347">
    <property type="entry name" value="Glyceraldehyde-3-phosphate dehydrogenase-like, C-terminal domain"/>
    <property type="match status" value="1"/>
</dbReference>
<dbReference type="PANTHER" id="PTHR43708">
    <property type="entry name" value="CONSERVED EXPRESSED OXIDOREDUCTASE (EUROFUNG)"/>
    <property type="match status" value="1"/>
</dbReference>
<dbReference type="Pfam" id="PF01408">
    <property type="entry name" value="GFO_IDH_MocA"/>
    <property type="match status" value="1"/>
</dbReference>
<gene>
    <name evidence="5" type="ORF">ABU178_03595</name>
</gene>